<dbReference type="SUPFAM" id="SSF117396">
    <property type="entry name" value="TM1631-like"/>
    <property type="match status" value="1"/>
</dbReference>
<sequence length="244" mass="28275">MKIYIGTSGFAYKEWKGKFYPEKISPKEMLRAYSERFNTVEINNTFYRMPKESVLTSWAEQVPDDFIFALKAPQVITHVKRLKDVGEETSYLFTTLSVLDRKLGPVLFQFPKSFRADRSALEDFLNQIHGNVTCAFEFRSPSWLDAGIPDLLRERGCSLCTADADESPANEIISTATWGYLRLRRSDYTDADLSQWMERILSQNWEKAFVFFKHEEEANAPEAALRFHELTDSTARAKPSKRRK</sequence>
<evidence type="ECO:0000313" key="2">
    <source>
        <dbReference type="Proteomes" id="UP000285961"/>
    </source>
</evidence>
<dbReference type="AlphaFoldDB" id="A0A419F651"/>
<dbReference type="InterPro" id="IPR002763">
    <property type="entry name" value="DUF72"/>
</dbReference>
<accession>A0A419F651</accession>
<gene>
    <name evidence="1" type="ORF">C4532_03705</name>
</gene>
<proteinExistence type="predicted"/>
<dbReference type="PANTHER" id="PTHR30348:SF4">
    <property type="entry name" value="DUF72 DOMAIN-CONTAINING PROTEIN"/>
    <property type="match status" value="1"/>
</dbReference>
<dbReference type="Gene3D" id="3.20.20.410">
    <property type="entry name" value="Protein of unknown function UPF0759"/>
    <property type="match status" value="1"/>
</dbReference>
<dbReference type="PANTHER" id="PTHR30348">
    <property type="entry name" value="UNCHARACTERIZED PROTEIN YECE"/>
    <property type="match status" value="1"/>
</dbReference>
<dbReference type="InterPro" id="IPR036520">
    <property type="entry name" value="UPF0759_sf"/>
</dbReference>
<dbReference type="Proteomes" id="UP000285961">
    <property type="component" value="Unassembled WGS sequence"/>
</dbReference>
<dbReference type="Pfam" id="PF01904">
    <property type="entry name" value="DUF72"/>
    <property type="match status" value="1"/>
</dbReference>
<evidence type="ECO:0000313" key="1">
    <source>
        <dbReference type="EMBL" id="RJP73938.1"/>
    </source>
</evidence>
<protein>
    <submittedName>
        <fullName evidence="1">DUF72 domain-containing protein</fullName>
    </submittedName>
</protein>
<reference evidence="1 2" key="1">
    <citation type="journal article" date="2017" name="ISME J.">
        <title>Energy and carbon metabolisms in a deep terrestrial subsurface fluid microbial community.</title>
        <authorList>
            <person name="Momper L."/>
            <person name="Jungbluth S.P."/>
            <person name="Lee M.D."/>
            <person name="Amend J.P."/>
        </authorList>
    </citation>
    <scope>NUCLEOTIDE SEQUENCE [LARGE SCALE GENOMIC DNA]</scope>
    <source>
        <strain evidence="1">SURF_17</strain>
    </source>
</reference>
<name>A0A419F651_9BACT</name>
<organism evidence="1 2">
    <name type="scientific">Candidatus Abyssobacteria bacterium SURF_17</name>
    <dbReference type="NCBI Taxonomy" id="2093361"/>
    <lineage>
        <taxon>Bacteria</taxon>
        <taxon>Pseudomonadati</taxon>
        <taxon>Candidatus Hydrogenedentota</taxon>
        <taxon>Candidatus Abyssobacteria</taxon>
    </lineage>
</organism>
<dbReference type="EMBL" id="QZKI01000022">
    <property type="protein sequence ID" value="RJP73938.1"/>
    <property type="molecule type" value="Genomic_DNA"/>
</dbReference>
<comment type="caution">
    <text evidence="1">The sequence shown here is derived from an EMBL/GenBank/DDBJ whole genome shotgun (WGS) entry which is preliminary data.</text>
</comment>